<evidence type="ECO:0000313" key="2">
    <source>
        <dbReference type="Proteomes" id="UP000233837"/>
    </source>
</evidence>
<accession>A0A2I0X9H7</accession>
<dbReference type="EMBL" id="KZ502044">
    <property type="protein sequence ID" value="PKU84587.1"/>
    <property type="molecule type" value="Genomic_DNA"/>
</dbReference>
<keyword evidence="2" id="KW-1185">Reference proteome</keyword>
<dbReference type="PANTHER" id="PTHR31972:SF48">
    <property type="entry name" value="OS04G0407500 PROTEIN"/>
    <property type="match status" value="1"/>
</dbReference>
<dbReference type="PANTHER" id="PTHR31972">
    <property type="entry name" value="EXPRESSED PROTEIN"/>
    <property type="match status" value="1"/>
</dbReference>
<reference evidence="1 2" key="1">
    <citation type="journal article" date="2016" name="Sci. Rep.">
        <title>The Dendrobium catenatum Lindl. genome sequence provides insights into polysaccharide synthase, floral development and adaptive evolution.</title>
        <authorList>
            <person name="Zhang G.Q."/>
            <person name="Xu Q."/>
            <person name="Bian C."/>
            <person name="Tsai W.C."/>
            <person name="Yeh C.M."/>
            <person name="Liu K.W."/>
            <person name="Yoshida K."/>
            <person name="Zhang L.S."/>
            <person name="Chang S.B."/>
            <person name="Chen F."/>
            <person name="Shi Y."/>
            <person name="Su Y.Y."/>
            <person name="Zhang Y.Q."/>
            <person name="Chen L.J."/>
            <person name="Yin Y."/>
            <person name="Lin M."/>
            <person name="Huang H."/>
            <person name="Deng H."/>
            <person name="Wang Z.W."/>
            <person name="Zhu S.L."/>
            <person name="Zhao X."/>
            <person name="Deng C."/>
            <person name="Niu S.C."/>
            <person name="Huang J."/>
            <person name="Wang M."/>
            <person name="Liu G.H."/>
            <person name="Yang H.J."/>
            <person name="Xiao X.J."/>
            <person name="Hsiao Y.Y."/>
            <person name="Wu W.L."/>
            <person name="Chen Y.Y."/>
            <person name="Mitsuda N."/>
            <person name="Ohme-Takagi M."/>
            <person name="Luo Y.B."/>
            <person name="Van de Peer Y."/>
            <person name="Liu Z.J."/>
        </authorList>
    </citation>
    <scope>NUCLEOTIDE SEQUENCE [LARGE SCALE GENOMIC DNA]</scope>
    <source>
        <tissue evidence="1">The whole plant</tissue>
    </source>
</reference>
<reference evidence="1 2" key="2">
    <citation type="journal article" date="2017" name="Nature">
        <title>The Apostasia genome and the evolution of orchids.</title>
        <authorList>
            <person name="Zhang G.Q."/>
            <person name="Liu K.W."/>
            <person name="Li Z."/>
            <person name="Lohaus R."/>
            <person name="Hsiao Y.Y."/>
            <person name="Niu S.C."/>
            <person name="Wang J.Y."/>
            <person name="Lin Y.C."/>
            <person name="Xu Q."/>
            <person name="Chen L.J."/>
            <person name="Yoshida K."/>
            <person name="Fujiwara S."/>
            <person name="Wang Z.W."/>
            <person name="Zhang Y.Q."/>
            <person name="Mitsuda N."/>
            <person name="Wang M."/>
            <person name="Liu G.H."/>
            <person name="Pecoraro L."/>
            <person name="Huang H.X."/>
            <person name="Xiao X.J."/>
            <person name="Lin M."/>
            <person name="Wu X.Y."/>
            <person name="Wu W.L."/>
            <person name="Chen Y.Y."/>
            <person name="Chang S.B."/>
            <person name="Sakamoto S."/>
            <person name="Ohme-Takagi M."/>
            <person name="Yagi M."/>
            <person name="Zeng S.J."/>
            <person name="Shen C.Y."/>
            <person name="Yeh C.M."/>
            <person name="Luo Y.B."/>
            <person name="Tsai W.C."/>
            <person name="Van de Peer Y."/>
            <person name="Liu Z.J."/>
        </authorList>
    </citation>
    <scope>NUCLEOTIDE SEQUENCE [LARGE SCALE GENOMIC DNA]</scope>
    <source>
        <tissue evidence="1">The whole plant</tissue>
    </source>
</reference>
<evidence type="ECO:0000313" key="1">
    <source>
        <dbReference type="EMBL" id="PKU84587.1"/>
    </source>
</evidence>
<dbReference type="Proteomes" id="UP000233837">
    <property type="component" value="Unassembled WGS sequence"/>
</dbReference>
<organism evidence="1 2">
    <name type="scientific">Dendrobium catenatum</name>
    <dbReference type="NCBI Taxonomy" id="906689"/>
    <lineage>
        <taxon>Eukaryota</taxon>
        <taxon>Viridiplantae</taxon>
        <taxon>Streptophyta</taxon>
        <taxon>Embryophyta</taxon>
        <taxon>Tracheophyta</taxon>
        <taxon>Spermatophyta</taxon>
        <taxon>Magnoliopsida</taxon>
        <taxon>Liliopsida</taxon>
        <taxon>Asparagales</taxon>
        <taxon>Orchidaceae</taxon>
        <taxon>Epidendroideae</taxon>
        <taxon>Malaxideae</taxon>
        <taxon>Dendrobiinae</taxon>
        <taxon>Dendrobium</taxon>
    </lineage>
</organism>
<sequence length="285" mass="32482">MRNFSSCFSNHSIKLTTAAAPAGNTPTITSIFRARLTSGKPLISKLTWYMNQTDPSLSITVDDNLDFNNPWKTTSMDSQLLRKKKGTLSFLTSSSSGSLHWDFSAARYQQGRPEPTENFYFALIIDDEIALLLGDKSGEFLKRSNENLPIAEFSLLCRREEVVGRSLNSITRAKFGEAGKDHEISIRCREGGWDGKEAELLVSIDKKRVVHVVKLNWNFRGNETIFVDGLPVDMMWDMHGWWFGSLAGHAVFLFRQRRKLETRLWLEEKETLGFSLLIQAFRSTF</sequence>
<protein>
    <submittedName>
        <fullName evidence="1">Uncharacterized protein</fullName>
    </submittedName>
</protein>
<dbReference type="OrthoDB" id="678233at2759"/>
<dbReference type="AlphaFoldDB" id="A0A2I0X9H7"/>
<gene>
    <name evidence="1" type="ORF">MA16_Dca024508</name>
</gene>
<dbReference type="Pfam" id="PF05910">
    <property type="entry name" value="DUF868"/>
    <property type="match status" value="1"/>
</dbReference>
<name>A0A2I0X9H7_9ASPA</name>
<dbReference type="InterPro" id="IPR008586">
    <property type="entry name" value="DUF868_pln"/>
</dbReference>
<proteinExistence type="predicted"/>